<sequence length="229" mass="24383">MPAPPAPPRRVSDVVHEALRREILDGALAPEDAVPSERTLAERFGVNRHAVREALKRLQQAGLIRISQGGATRVRDWRVHGGFEVLLDLMRAGGDAPPAEITRSVLELRALIGTDAARRAVAGADAAARERAAALVEATIAALDEHDDVLVERYEDLWRAIVDGADNVAYRLLLNTLIEALAAFPGLAASLVPRDRAALELLAASVREGDADRAAAIVAAQLRADAAAV</sequence>
<evidence type="ECO:0000256" key="1">
    <source>
        <dbReference type="ARBA" id="ARBA00023015"/>
    </source>
</evidence>
<feature type="domain" description="HTH gntR-type" evidence="4">
    <location>
        <begin position="9"/>
        <end position="77"/>
    </location>
</feature>
<dbReference type="Pfam" id="PF07729">
    <property type="entry name" value="FCD"/>
    <property type="match status" value="1"/>
</dbReference>
<dbReference type="RefSeq" id="WP_319953777.1">
    <property type="nucleotide sequence ID" value="NZ_JAXAVX010000003.1"/>
</dbReference>
<evidence type="ECO:0000259" key="4">
    <source>
        <dbReference type="PROSITE" id="PS50949"/>
    </source>
</evidence>
<keyword evidence="6" id="KW-1185">Reference proteome</keyword>
<dbReference type="PANTHER" id="PTHR43537:SF24">
    <property type="entry name" value="GLUCONATE OPERON TRANSCRIPTIONAL REPRESSOR"/>
    <property type="match status" value="1"/>
</dbReference>
<accession>A0ABU4VL81</accession>
<dbReference type="InterPro" id="IPR000524">
    <property type="entry name" value="Tscrpt_reg_HTH_GntR"/>
</dbReference>
<dbReference type="PANTHER" id="PTHR43537">
    <property type="entry name" value="TRANSCRIPTIONAL REGULATOR, GNTR FAMILY"/>
    <property type="match status" value="1"/>
</dbReference>
<evidence type="ECO:0000313" key="6">
    <source>
        <dbReference type="Proteomes" id="UP001277761"/>
    </source>
</evidence>
<evidence type="ECO:0000256" key="2">
    <source>
        <dbReference type="ARBA" id="ARBA00023125"/>
    </source>
</evidence>
<dbReference type="Gene3D" id="1.10.10.10">
    <property type="entry name" value="Winged helix-like DNA-binding domain superfamily/Winged helix DNA-binding domain"/>
    <property type="match status" value="1"/>
</dbReference>
<dbReference type="Gene3D" id="1.20.120.530">
    <property type="entry name" value="GntR ligand-binding domain-like"/>
    <property type="match status" value="1"/>
</dbReference>
<dbReference type="PROSITE" id="PS50949">
    <property type="entry name" value="HTH_GNTR"/>
    <property type="match status" value="1"/>
</dbReference>
<dbReference type="EMBL" id="JAXAVX010000003">
    <property type="protein sequence ID" value="MDX8151623.1"/>
    <property type="molecule type" value="Genomic_DNA"/>
</dbReference>
<dbReference type="InterPro" id="IPR036388">
    <property type="entry name" value="WH-like_DNA-bd_sf"/>
</dbReference>
<dbReference type="SMART" id="SM00895">
    <property type="entry name" value="FCD"/>
    <property type="match status" value="1"/>
</dbReference>
<proteinExistence type="predicted"/>
<keyword evidence="3" id="KW-0804">Transcription</keyword>
<gene>
    <name evidence="5" type="ORF">SK069_08475</name>
</gene>
<dbReference type="Pfam" id="PF00392">
    <property type="entry name" value="GntR"/>
    <property type="match status" value="1"/>
</dbReference>
<dbReference type="Proteomes" id="UP001277761">
    <property type="component" value="Unassembled WGS sequence"/>
</dbReference>
<dbReference type="CDD" id="cd07377">
    <property type="entry name" value="WHTH_GntR"/>
    <property type="match status" value="1"/>
</dbReference>
<protein>
    <submittedName>
        <fullName evidence="5">GntR family transcriptional regulator</fullName>
    </submittedName>
</protein>
<evidence type="ECO:0000256" key="3">
    <source>
        <dbReference type="ARBA" id="ARBA00023163"/>
    </source>
</evidence>
<dbReference type="SMART" id="SM00345">
    <property type="entry name" value="HTH_GNTR"/>
    <property type="match status" value="1"/>
</dbReference>
<dbReference type="InterPro" id="IPR036390">
    <property type="entry name" value="WH_DNA-bd_sf"/>
</dbReference>
<dbReference type="PRINTS" id="PR00035">
    <property type="entry name" value="HTHGNTR"/>
</dbReference>
<evidence type="ECO:0000313" key="5">
    <source>
        <dbReference type="EMBL" id="MDX8151623.1"/>
    </source>
</evidence>
<name>A0ABU4VL81_9ACTN</name>
<dbReference type="InterPro" id="IPR008920">
    <property type="entry name" value="TF_FadR/GntR_C"/>
</dbReference>
<reference evidence="5 6" key="1">
    <citation type="submission" date="2023-11" db="EMBL/GenBank/DDBJ databases">
        <authorList>
            <person name="Xu M."/>
            <person name="Jiang T."/>
        </authorList>
    </citation>
    <scope>NUCLEOTIDE SEQUENCE [LARGE SCALE GENOMIC DNA]</scope>
    <source>
        <strain evidence="5 6">SD</strain>
    </source>
</reference>
<keyword evidence="2" id="KW-0238">DNA-binding</keyword>
<organism evidence="5 6">
    <name type="scientific">Patulibacter brassicae</name>
    <dbReference type="NCBI Taxonomy" id="1705717"/>
    <lineage>
        <taxon>Bacteria</taxon>
        <taxon>Bacillati</taxon>
        <taxon>Actinomycetota</taxon>
        <taxon>Thermoleophilia</taxon>
        <taxon>Solirubrobacterales</taxon>
        <taxon>Patulibacteraceae</taxon>
        <taxon>Patulibacter</taxon>
    </lineage>
</organism>
<keyword evidence="1" id="KW-0805">Transcription regulation</keyword>
<dbReference type="InterPro" id="IPR011711">
    <property type="entry name" value="GntR_C"/>
</dbReference>
<comment type="caution">
    <text evidence="5">The sequence shown here is derived from an EMBL/GenBank/DDBJ whole genome shotgun (WGS) entry which is preliminary data.</text>
</comment>
<dbReference type="SUPFAM" id="SSF46785">
    <property type="entry name" value="Winged helix' DNA-binding domain"/>
    <property type="match status" value="1"/>
</dbReference>